<evidence type="ECO:0000313" key="2">
    <source>
        <dbReference type="EMBL" id="EOD68475.1"/>
    </source>
</evidence>
<accession>R1HY86</accession>
<dbReference type="AlphaFoldDB" id="R1HY86"/>
<dbReference type="Proteomes" id="UP000014139">
    <property type="component" value="Unassembled WGS sequence"/>
</dbReference>
<dbReference type="PATRIC" id="fig|1292037.4.peg.2130"/>
<dbReference type="EMBL" id="AOUO01000134">
    <property type="protein sequence ID" value="EOD68475.1"/>
    <property type="molecule type" value="Genomic_DNA"/>
</dbReference>
<comment type="caution">
    <text evidence="2">The sequence shown here is derived from an EMBL/GenBank/DDBJ whole genome shotgun (WGS) entry which is preliminary data.</text>
</comment>
<name>R1HY86_9PSEU</name>
<proteinExistence type="predicted"/>
<feature type="region of interest" description="Disordered" evidence="1">
    <location>
        <begin position="1"/>
        <end position="36"/>
    </location>
</feature>
<evidence type="ECO:0000256" key="1">
    <source>
        <dbReference type="SAM" id="MobiDB-lite"/>
    </source>
</evidence>
<organism evidence="2 3">
    <name type="scientific">Amycolatopsis vancoresmycina DSM 44592</name>
    <dbReference type="NCBI Taxonomy" id="1292037"/>
    <lineage>
        <taxon>Bacteria</taxon>
        <taxon>Bacillati</taxon>
        <taxon>Actinomycetota</taxon>
        <taxon>Actinomycetes</taxon>
        <taxon>Pseudonocardiales</taxon>
        <taxon>Pseudonocardiaceae</taxon>
        <taxon>Amycolatopsis</taxon>
    </lineage>
</organism>
<reference evidence="2 3" key="1">
    <citation type="submission" date="2013-02" db="EMBL/GenBank/DDBJ databases">
        <title>Draft genome sequence of Amycolatopsis vancoresmycina strain DSM 44592T.</title>
        <authorList>
            <person name="Kumar S."/>
            <person name="Kaur N."/>
            <person name="Kaur C."/>
            <person name="Raghava G.P.S."/>
            <person name="Mayilraj S."/>
        </authorList>
    </citation>
    <scope>NUCLEOTIDE SEQUENCE [LARGE SCALE GENOMIC DNA]</scope>
    <source>
        <strain evidence="2 3">DSM 44592</strain>
    </source>
</reference>
<gene>
    <name evidence="2" type="ORF">H480_11110</name>
</gene>
<sequence length="74" mass="7405">MQMRNDTNAGEFDPTSAGSEVDNPLGDATPGAEPAGRTKIGVRAGILAGLTLGVATAAVVTMDISTVVSNHTHA</sequence>
<keyword evidence="3" id="KW-1185">Reference proteome</keyword>
<protein>
    <submittedName>
        <fullName evidence="2">Uncharacterized protein</fullName>
    </submittedName>
</protein>
<evidence type="ECO:0000313" key="3">
    <source>
        <dbReference type="Proteomes" id="UP000014139"/>
    </source>
</evidence>